<dbReference type="Pfam" id="PF00881">
    <property type="entry name" value="Nitroreductase"/>
    <property type="match status" value="1"/>
</dbReference>
<dbReference type="EMBL" id="CP073041">
    <property type="protein sequence ID" value="UXE58653.1"/>
    <property type="molecule type" value="Genomic_DNA"/>
</dbReference>
<dbReference type="InterPro" id="IPR000415">
    <property type="entry name" value="Nitroreductase-like"/>
</dbReference>
<reference evidence="3" key="1">
    <citation type="submission" date="2021-04" db="EMBL/GenBank/DDBJ databases">
        <title>Genome sequence of Woronichinia naegeliana from Washington state freshwater lake bloom.</title>
        <authorList>
            <person name="Dreher T.W."/>
        </authorList>
    </citation>
    <scope>NUCLEOTIDE SEQUENCE</scope>
    <source>
        <strain evidence="3">WA131</strain>
    </source>
</reference>
<evidence type="ECO:0000313" key="3">
    <source>
        <dbReference type="EMBL" id="UXE58653.1"/>
    </source>
</evidence>
<evidence type="ECO:0000259" key="1">
    <source>
        <dbReference type="Pfam" id="PF00881"/>
    </source>
</evidence>
<dbReference type="Pfam" id="PF22767">
    <property type="entry name" value="ThcOx"/>
    <property type="match status" value="1"/>
</dbReference>
<name>A0A977KS41_9CYAN</name>
<proteinExistence type="predicted"/>
<accession>A0A977KS41</accession>
<gene>
    <name evidence="3" type="ORF">KA717_21740</name>
</gene>
<dbReference type="GO" id="GO:0016491">
    <property type="term" value="F:oxidoreductase activity"/>
    <property type="evidence" value="ECO:0007669"/>
    <property type="project" value="InterPro"/>
</dbReference>
<evidence type="ECO:0000259" key="2">
    <source>
        <dbReference type="Pfam" id="PF22767"/>
    </source>
</evidence>
<sequence>MVNNTINRGAIKSSTYFLLSDSATLNFNMSDSSSKEQHFVISTSEKTWAEIAPFGTKQVVPFPLESNQLYTLSRFAYLHNLDGKMVLESPLAHCQVILYDERSLAIFHALSAPQTLAQLGNQFSDIPQDIIATFLSWLLGEKFLAVTDKDGTVNEEPSLHLWELHDLLFHARSRLGRHNYPYGKSNLHLGKIEPLPAVKSSNSFATITLYQPNIEALMDCDIPFTRVMEQRRSQRQQGKQPITIEQLGEFLYRTARIRSLKMTESVEYEFSDRPYPSGGACYELELYLIINACQGIESGLYHYCPKEHFLCQLNGYTGEVYKLSCQAVTESGLPQVLIILAARFSRVAWKYRSLAYSLTLKHVGVLYQSMYLVATAMELASCAIGGGDSDLFAEATKTDYLIETSVGEFILGSQAD</sequence>
<dbReference type="NCBIfam" id="TIGR03605">
    <property type="entry name" value="antibiot_sagB"/>
    <property type="match status" value="1"/>
</dbReference>
<feature type="domain" description="Cyanobactin oxidase ThcOx second" evidence="2">
    <location>
        <begin position="70"/>
        <end position="179"/>
    </location>
</feature>
<dbReference type="InterPro" id="IPR029479">
    <property type="entry name" value="Nitroreductase"/>
</dbReference>
<organism evidence="3">
    <name type="scientific">Woronichinia naegeliana WA131</name>
    <dbReference type="NCBI Taxonomy" id="2824559"/>
    <lineage>
        <taxon>Bacteria</taxon>
        <taxon>Bacillati</taxon>
        <taxon>Cyanobacteriota</taxon>
        <taxon>Cyanophyceae</taxon>
        <taxon>Synechococcales</taxon>
        <taxon>Coelosphaeriaceae</taxon>
        <taxon>Woronichinia</taxon>
    </lineage>
</organism>
<dbReference type="SUPFAM" id="SSF55469">
    <property type="entry name" value="FMN-dependent nitroreductase-like"/>
    <property type="match status" value="1"/>
</dbReference>
<dbReference type="InterPro" id="IPR052544">
    <property type="entry name" value="Bacteriocin_Proc_Enz"/>
</dbReference>
<dbReference type="Proteomes" id="UP001065613">
    <property type="component" value="Chromosome"/>
</dbReference>
<dbReference type="KEGG" id="wna:KA717_21740"/>
<dbReference type="CDD" id="cd02142">
    <property type="entry name" value="McbC_SagB-like_oxidoreductase"/>
    <property type="match status" value="1"/>
</dbReference>
<feature type="domain" description="Nitroreductase" evidence="1">
    <location>
        <begin position="229"/>
        <end position="397"/>
    </location>
</feature>
<dbReference type="Gene3D" id="3.40.109.10">
    <property type="entry name" value="NADH Oxidase"/>
    <property type="match status" value="1"/>
</dbReference>
<dbReference type="PANTHER" id="PTHR43745">
    <property type="entry name" value="NITROREDUCTASE MJ1384-RELATED"/>
    <property type="match status" value="1"/>
</dbReference>
<dbReference type="InterPro" id="IPR020051">
    <property type="entry name" value="SagB-type_dehydrogenase"/>
</dbReference>
<dbReference type="AlphaFoldDB" id="A0A977KS41"/>
<dbReference type="PANTHER" id="PTHR43745:SF2">
    <property type="entry name" value="NITROREDUCTASE MJ1384-RELATED"/>
    <property type="match status" value="1"/>
</dbReference>
<protein>
    <submittedName>
        <fullName evidence="3">SagB family peptide dehydrogenase</fullName>
    </submittedName>
</protein>
<dbReference type="InterPro" id="IPR054488">
    <property type="entry name" value="ThcOx_dom2"/>
</dbReference>